<evidence type="ECO:0000313" key="3">
    <source>
        <dbReference type="Proteomes" id="UP000260649"/>
    </source>
</evidence>
<sequence length="65" mass="7516">MEVTMATIRRVFTLRLPDEVFDQIGRLASKDRRSMTNYIEVILRNHLAEVERREQEAAGSGAHTE</sequence>
<dbReference type="SUPFAM" id="SSF47598">
    <property type="entry name" value="Ribbon-helix-helix"/>
    <property type="match status" value="1"/>
</dbReference>
<dbReference type="InterPro" id="IPR010985">
    <property type="entry name" value="Ribbon_hlx_hlx"/>
</dbReference>
<organism evidence="2 3">
    <name type="scientific">Evtepia gabavorous</name>
    <dbReference type="NCBI Taxonomy" id="2211183"/>
    <lineage>
        <taxon>Bacteria</taxon>
        <taxon>Bacillati</taxon>
        <taxon>Bacillota</taxon>
        <taxon>Clostridia</taxon>
        <taxon>Eubacteriales</taxon>
        <taxon>Evtepia</taxon>
    </lineage>
</organism>
<keyword evidence="3" id="KW-1185">Reference proteome</keyword>
<dbReference type="InterPro" id="IPR013321">
    <property type="entry name" value="Arc_rbn_hlx_hlx"/>
</dbReference>
<dbReference type="AlphaFoldDB" id="A0A3E2B527"/>
<proteinExistence type="predicted"/>
<reference evidence="2 3" key="1">
    <citation type="submission" date="2018-07" db="EMBL/GenBank/DDBJ databases">
        <title>GABA Modulating Bacteria of the Human Gut Microbiota.</title>
        <authorList>
            <person name="Strandwitz P."/>
            <person name="Kim K.H."/>
            <person name="Terekhova D."/>
            <person name="Liu J.K."/>
            <person name="Sharma A."/>
            <person name="Levering J."/>
            <person name="Mcdonald D."/>
            <person name="Dietrich D."/>
            <person name="Ramadhar T.R."/>
            <person name="Lekbua A."/>
            <person name="Mroue N."/>
            <person name="Liston C."/>
            <person name="Stewart E.J."/>
            <person name="Dubin M.J."/>
            <person name="Zengler K."/>
            <person name="Knight R."/>
            <person name="Gilbert J.A."/>
            <person name="Clardy J."/>
            <person name="Lewis K."/>
        </authorList>
    </citation>
    <scope>NUCLEOTIDE SEQUENCE [LARGE SCALE GENOMIC DNA]</scope>
    <source>
        <strain evidence="2 3">KLE1738</strain>
    </source>
</reference>
<gene>
    <name evidence="2" type="ORF">DV520_03585</name>
</gene>
<dbReference type="Gene3D" id="1.10.1220.10">
    <property type="entry name" value="Met repressor-like"/>
    <property type="match status" value="1"/>
</dbReference>
<dbReference type="EMBL" id="QQRQ01000004">
    <property type="protein sequence ID" value="RFT07084.1"/>
    <property type="molecule type" value="Genomic_DNA"/>
</dbReference>
<evidence type="ECO:0000313" key="2">
    <source>
        <dbReference type="EMBL" id="RFT07084.1"/>
    </source>
</evidence>
<name>A0A3E2B527_9FIRM</name>
<keyword evidence="2" id="KW-0238">DNA-binding</keyword>
<dbReference type="InterPro" id="IPR005569">
    <property type="entry name" value="Arc_DNA-bd_dom"/>
</dbReference>
<dbReference type="OrthoDB" id="9812601at2"/>
<dbReference type="Proteomes" id="UP000260649">
    <property type="component" value="Unassembled WGS sequence"/>
</dbReference>
<dbReference type="Pfam" id="PF03869">
    <property type="entry name" value="Arc"/>
    <property type="match status" value="1"/>
</dbReference>
<dbReference type="GO" id="GO:0003677">
    <property type="term" value="F:DNA binding"/>
    <property type="evidence" value="ECO:0007669"/>
    <property type="project" value="UniProtKB-KW"/>
</dbReference>
<accession>A0A3E2B527</accession>
<evidence type="ECO:0000259" key="1">
    <source>
        <dbReference type="Pfam" id="PF03869"/>
    </source>
</evidence>
<comment type="caution">
    <text evidence="2">The sequence shown here is derived from an EMBL/GenBank/DDBJ whole genome shotgun (WGS) entry which is preliminary data.</text>
</comment>
<dbReference type="GO" id="GO:0006355">
    <property type="term" value="P:regulation of DNA-templated transcription"/>
    <property type="evidence" value="ECO:0007669"/>
    <property type="project" value="InterPro"/>
</dbReference>
<protein>
    <submittedName>
        <fullName evidence="2">Arc family DNA-binding protein</fullName>
    </submittedName>
</protein>
<feature type="domain" description="Arc-like DNA binding" evidence="1">
    <location>
        <begin position="12"/>
        <end position="39"/>
    </location>
</feature>